<reference evidence="1 2" key="1">
    <citation type="journal article" date="2015" name="Proc. Natl. Acad. Sci. U.S.A.">
        <title>Expanded metabolic versatility of ubiquitous nitrite-oxidizing bacteria from the genus Nitrospira.</title>
        <authorList>
            <person name="Koch H."/>
            <person name="Lucker S."/>
            <person name="Albertsen M."/>
            <person name="Kitzinger K."/>
            <person name="Herbold C."/>
            <person name="Spieck E."/>
            <person name="Nielsen P.H."/>
            <person name="Wagner M."/>
            <person name="Daims H."/>
        </authorList>
    </citation>
    <scope>NUCLEOTIDE SEQUENCE [LARGE SCALE GENOMIC DNA]</scope>
    <source>
        <strain evidence="1 2">NSP M-1</strain>
    </source>
</reference>
<evidence type="ECO:0008006" key="3">
    <source>
        <dbReference type="Google" id="ProtNLM"/>
    </source>
</evidence>
<dbReference type="Proteomes" id="UP000069205">
    <property type="component" value="Chromosome"/>
</dbReference>
<accession>A0A0K2GHF4</accession>
<dbReference type="InterPro" id="IPR011250">
    <property type="entry name" value="OMP/PagP_B-barrel"/>
</dbReference>
<dbReference type="EMBL" id="CP011801">
    <property type="protein sequence ID" value="ALA60366.1"/>
    <property type="molecule type" value="Genomic_DNA"/>
</dbReference>
<dbReference type="RefSeq" id="WP_145976421.1">
    <property type="nucleotide sequence ID" value="NZ_CP011801.1"/>
</dbReference>
<dbReference type="PATRIC" id="fig|42253.5.peg.3927"/>
<dbReference type="SUPFAM" id="SSF56925">
    <property type="entry name" value="OMPA-like"/>
    <property type="match status" value="1"/>
</dbReference>
<gene>
    <name evidence="1" type="ORF">NITMOv2_3982</name>
</gene>
<dbReference type="AlphaFoldDB" id="A0A0K2GHF4"/>
<dbReference type="OrthoDB" id="5760633at2"/>
<organism evidence="1 2">
    <name type="scientific">Nitrospira moscoviensis</name>
    <dbReference type="NCBI Taxonomy" id="42253"/>
    <lineage>
        <taxon>Bacteria</taxon>
        <taxon>Pseudomonadati</taxon>
        <taxon>Nitrospirota</taxon>
        <taxon>Nitrospiria</taxon>
        <taxon>Nitrospirales</taxon>
        <taxon>Nitrospiraceae</taxon>
        <taxon>Nitrospira</taxon>
    </lineage>
</organism>
<dbReference type="KEGG" id="nmv:NITMOv2_3982"/>
<keyword evidence="2" id="KW-1185">Reference proteome</keyword>
<proteinExistence type="predicted"/>
<protein>
    <recommendedName>
        <fullName evidence="3">Outer membrane protein beta-barrel domain-containing protein</fullName>
    </recommendedName>
</protein>
<dbReference type="STRING" id="42253.NITMOv2_3982"/>
<sequence>MQVRARRGRSIGAKCAAVAIVLALGVCGVWPASAEETGNMVVFKGGFMRLDSDRSNALFTDARNPLGEGLNNSQGGWYVGAWLDQGLTKDAWGLLKGTWVVGEIGLQFNRISSKVVTNTNNIGVGTSPPAGLQVTSTNPSLQQLTMVTIDIAPKLKFMEGSAFRPWLIPVGLDIHVISPPSNQTQYLDVGVQFGAGFEYAVWKAIRLGMDARYHVTANMTNTTNSYMQVGPYVGIAF</sequence>
<name>A0A0K2GHF4_NITMO</name>
<evidence type="ECO:0000313" key="2">
    <source>
        <dbReference type="Proteomes" id="UP000069205"/>
    </source>
</evidence>
<evidence type="ECO:0000313" key="1">
    <source>
        <dbReference type="EMBL" id="ALA60366.1"/>
    </source>
</evidence>
<dbReference type="Gene3D" id="2.40.160.20">
    <property type="match status" value="1"/>
</dbReference>